<accession>A0A3M7SQC2</accession>
<proteinExistence type="predicted"/>
<name>A0A3M7SQC2_BRAPC</name>
<organism evidence="1 2">
    <name type="scientific">Brachionus plicatilis</name>
    <name type="common">Marine rotifer</name>
    <name type="synonym">Brachionus muelleri</name>
    <dbReference type="NCBI Taxonomy" id="10195"/>
    <lineage>
        <taxon>Eukaryota</taxon>
        <taxon>Metazoa</taxon>
        <taxon>Spiralia</taxon>
        <taxon>Gnathifera</taxon>
        <taxon>Rotifera</taxon>
        <taxon>Eurotatoria</taxon>
        <taxon>Monogononta</taxon>
        <taxon>Pseudotrocha</taxon>
        <taxon>Ploima</taxon>
        <taxon>Brachionidae</taxon>
        <taxon>Brachionus</taxon>
    </lineage>
</organism>
<sequence length="65" mass="7665">MIMYTQEFHLAQYLPILIRNLTFLSNIKQKFASNHQRLPKLIEMIQNNLNIAELFNALNDSKLFG</sequence>
<comment type="caution">
    <text evidence="1">The sequence shown here is derived from an EMBL/GenBank/DDBJ whole genome shotgun (WGS) entry which is preliminary data.</text>
</comment>
<dbReference type="Proteomes" id="UP000276133">
    <property type="component" value="Unassembled WGS sequence"/>
</dbReference>
<dbReference type="AlphaFoldDB" id="A0A3M7SQC2"/>
<reference evidence="1 2" key="1">
    <citation type="journal article" date="2018" name="Sci. Rep.">
        <title>Genomic signatures of local adaptation to the degree of environmental predictability in rotifers.</title>
        <authorList>
            <person name="Franch-Gras L."/>
            <person name="Hahn C."/>
            <person name="Garcia-Roger E.M."/>
            <person name="Carmona M.J."/>
            <person name="Serra M."/>
            <person name="Gomez A."/>
        </authorList>
    </citation>
    <scope>NUCLEOTIDE SEQUENCE [LARGE SCALE GENOMIC DNA]</scope>
    <source>
        <strain evidence="1">HYR1</strain>
    </source>
</reference>
<dbReference type="EMBL" id="REGN01000960">
    <property type="protein sequence ID" value="RNA37915.1"/>
    <property type="molecule type" value="Genomic_DNA"/>
</dbReference>
<evidence type="ECO:0000313" key="1">
    <source>
        <dbReference type="EMBL" id="RNA37915.1"/>
    </source>
</evidence>
<gene>
    <name evidence="1" type="ORF">BpHYR1_047038</name>
</gene>
<keyword evidence="2" id="KW-1185">Reference proteome</keyword>
<protein>
    <submittedName>
        <fullName evidence="1">Uncharacterized protein</fullName>
    </submittedName>
</protein>
<evidence type="ECO:0000313" key="2">
    <source>
        <dbReference type="Proteomes" id="UP000276133"/>
    </source>
</evidence>